<protein>
    <recommendedName>
        <fullName evidence="4">DUF502 domain-containing protein</fullName>
    </recommendedName>
</protein>
<dbReference type="InterPro" id="IPR007462">
    <property type="entry name" value="COV1-like"/>
</dbReference>
<dbReference type="AlphaFoldDB" id="A0A2U8DZN8"/>
<reference evidence="2 3" key="1">
    <citation type="journal article" date="2018" name="Syst. Appl. Microbiol.">
        <title>Ereboglobus luteus gen. nov. sp. nov. from cockroach guts, and new insights into the oxygen relationship of the genera Opitutus and Didymococcus (Verrucomicrobia: Opitutaceae).</title>
        <authorList>
            <person name="Tegtmeier D."/>
            <person name="Belitz A."/>
            <person name="Radek R."/>
            <person name="Heimerl T."/>
            <person name="Brune A."/>
        </authorList>
    </citation>
    <scope>NUCLEOTIDE SEQUENCE [LARGE SCALE GENOMIC DNA]</scope>
    <source>
        <strain evidence="2 3">Ho45</strain>
    </source>
</reference>
<dbReference type="Proteomes" id="UP000244896">
    <property type="component" value="Chromosome"/>
</dbReference>
<dbReference type="Pfam" id="PF04367">
    <property type="entry name" value="DUF502"/>
    <property type="match status" value="1"/>
</dbReference>
<dbReference type="KEGG" id="elut:CKA38_01220"/>
<keyword evidence="1" id="KW-1133">Transmembrane helix</keyword>
<keyword evidence="1" id="KW-0812">Transmembrane</keyword>
<evidence type="ECO:0000313" key="3">
    <source>
        <dbReference type="Proteomes" id="UP000244896"/>
    </source>
</evidence>
<sequence length="230" mass="25528">MAPVNLPAQDTPQARHPLLTKLRNGFVAGLVLLAPIGITAFVFSWVFKKSGGILRPLFQGYLPEWIKPDSIIWDIFSTLVLIALITVLGLVSRYVMSRWFLKFVDRLIRSIPGVSAVYGAVKQIIDTFSTKNKNVFSKVVLVQFPRKGMYSVGFLTNEMVGEVQEKTAEKVSAVFVPTTPNPTTGFLIMLPKEDIIELDMTVGEGMKMIVSVGAVAPPWPPPLRSRRLQN</sequence>
<dbReference type="PANTHER" id="PTHR31876">
    <property type="entry name" value="COV-LIKE PROTEIN 1"/>
    <property type="match status" value="1"/>
</dbReference>
<accession>A0A2U8DZN8</accession>
<keyword evidence="3" id="KW-1185">Reference proteome</keyword>
<evidence type="ECO:0000313" key="2">
    <source>
        <dbReference type="EMBL" id="AWI08068.1"/>
    </source>
</evidence>
<organism evidence="2 3">
    <name type="scientific">Ereboglobus luteus</name>
    <dbReference type="NCBI Taxonomy" id="1796921"/>
    <lineage>
        <taxon>Bacteria</taxon>
        <taxon>Pseudomonadati</taxon>
        <taxon>Verrucomicrobiota</taxon>
        <taxon>Opitutia</taxon>
        <taxon>Opitutales</taxon>
        <taxon>Opitutaceae</taxon>
        <taxon>Ereboglobus</taxon>
    </lineage>
</organism>
<dbReference type="RefSeq" id="WP_108823875.1">
    <property type="nucleotide sequence ID" value="NZ_CP023004.1"/>
</dbReference>
<evidence type="ECO:0008006" key="4">
    <source>
        <dbReference type="Google" id="ProtNLM"/>
    </source>
</evidence>
<dbReference type="OrthoDB" id="9780267at2"/>
<keyword evidence="1" id="KW-0472">Membrane</keyword>
<evidence type="ECO:0000256" key="1">
    <source>
        <dbReference type="SAM" id="Phobius"/>
    </source>
</evidence>
<proteinExistence type="predicted"/>
<feature type="transmembrane region" description="Helical" evidence="1">
    <location>
        <begin position="25"/>
        <end position="47"/>
    </location>
</feature>
<dbReference type="PANTHER" id="PTHR31876:SF26">
    <property type="entry name" value="PROTEIN LIKE COV 2"/>
    <property type="match status" value="1"/>
</dbReference>
<dbReference type="EMBL" id="CP023004">
    <property type="protein sequence ID" value="AWI08068.1"/>
    <property type="molecule type" value="Genomic_DNA"/>
</dbReference>
<gene>
    <name evidence="2" type="ORF">CKA38_01220</name>
</gene>
<name>A0A2U8DZN8_9BACT</name>
<feature type="transmembrane region" description="Helical" evidence="1">
    <location>
        <begin position="71"/>
        <end position="96"/>
    </location>
</feature>